<protein>
    <submittedName>
        <fullName evidence="1">Uncharacterized protein</fullName>
    </submittedName>
</protein>
<gene>
    <name evidence="1" type="ORF">ALC62_00549</name>
</gene>
<accession>A0A151IQP6</accession>
<name>A0A151IQP6_9HYME</name>
<evidence type="ECO:0000313" key="2">
    <source>
        <dbReference type="Proteomes" id="UP000078542"/>
    </source>
</evidence>
<keyword evidence="2" id="KW-1185">Reference proteome</keyword>
<sequence length="410" mass="46574">MYSERTEKSPKLFHGISETHLHVTICDLSFVKRRDNIEHALRVTLASGDDDRGRCNIPECELCSYSELVSPRRVADVIESSPDPDEAADRIHSSSLRGIPTAAITFPQTNRCVSNIAPNNIGLVKTMQYGDLERQRDDPLGQIRLNKKAVPNACAPGQEDKAGRIGTPILELGGSRYQIESSLVTCAYKVDEVSIGNERRIPSYELLLMGLMLVRLRYSFKALRLDVPYLIIRKSLRYIRLSMIDFGMIGIGYEEKRFFVESMSNSRQKRNSRNDMKFINIKNIVLVVGNLTILILASFSCRFQTVDRYGYFLGQLKETSFRLLRSQRAPIVTAIAVVRGQPPFNYNLPKNTPFRKREALPHVRFKGLTTEAKLSRSLSLSVFRVVFEISERVVASIRKDHRDDRAAKKS</sequence>
<proteinExistence type="predicted"/>
<dbReference type="Proteomes" id="UP000078542">
    <property type="component" value="Unassembled WGS sequence"/>
</dbReference>
<dbReference type="EMBL" id="KQ976768">
    <property type="protein sequence ID" value="KYN08471.1"/>
    <property type="molecule type" value="Genomic_DNA"/>
</dbReference>
<organism evidence="1 2">
    <name type="scientific">Cyphomyrmex costatus</name>
    <dbReference type="NCBI Taxonomy" id="456900"/>
    <lineage>
        <taxon>Eukaryota</taxon>
        <taxon>Metazoa</taxon>
        <taxon>Ecdysozoa</taxon>
        <taxon>Arthropoda</taxon>
        <taxon>Hexapoda</taxon>
        <taxon>Insecta</taxon>
        <taxon>Pterygota</taxon>
        <taxon>Neoptera</taxon>
        <taxon>Endopterygota</taxon>
        <taxon>Hymenoptera</taxon>
        <taxon>Apocrita</taxon>
        <taxon>Aculeata</taxon>
        <taxon>Formicoidea</taxon>
        <taxon>Formicidae</taxon>
        <taxon>Myrmicinae</taxon>
        <taxon>Cyphomyrmex</taxon>
    </lineage>
</organism>
<reference evidence="1 2" key="1">
    <citation type="submission" date="2016-03" db="EMBL/GenBank/DDBJ databases">
        <title>Cyphomyrmex costatus WGS genome.</title>
        <authorList>
            <person name="Nygaard S."/>
            <person name="Hu H."/>
            <person name="Boomsma J."/>
            <person name="Zhang G."/>
        </authorList>
    </citation>
    <scope>NUCLEOTIDE SEQUENCE [LARGE SCALE GENOMIC DNA]</scope>
    <source>
        <strain evidence="1">MS0001</strain>
        <tissue evidence="1">Whole body</tissue>
    </source>
</reference>
<evidence type="ECO:0000313" key="1">
    <source>
        <dbReference type="EMBL" id="KYN08471.1"/>
    </source>
</evidence>
<dbReference type="AlphaFoldDB" id="A0A151IQP6"/>